<accession>A0A934UYX1</accession>
<keyword evidence="1" id="KW-0255">Endonuclease</keyword>
<dbReference type="GO" id="GO:0004519">
    <property type="term" value="F:endonuclease activity"/>
    <property type="evidence" value="ECO:0007669"/>
    <property type="project" value="UniProtKB-KW"/>
</dbReference>
<comment type="caution">
    <text evidence="1">The sequence shown here is derived from an EMBL/GenBank/DDBJ whole genome shotgun (WGS) entry which is preliminary data.</text>
</comment>
<dbReference type="Proteomes" id="UP000778970">
    <property type="component" value="Unassembled WGS sequence"/>
</dbReference>
<evidence type="ECO:0000313" key="2">
    <source>
        <dbReference type="Proteomes" id="UP000778970"/>
    </source>
</evidence>
<dbReference type="EMBL" id="NRRE01000006">
    <property type="protein sequence ID" value="MBK1695770.1"/>
    <property type="molecule type" value="Genomic_DNA"/>
</dbReference>
<proteinExistence type="predicted"/>
<gene>
    <name evidence="1" type="ORF">CKO21_00735</name>
</gene>
<sequence>MRDDRPDLGPCPLCGRPLVPGPSVDAHHLVPRSEGGRETVQMHRICHSKIHSLFTEQELRDHYDTLDKLRAHPEIAKFIRFVRKKDPEYRGRNATSQRKRRR</sequence>
<reference evidence="1" key="2">
    <citation type="journal article" date="2020" name="Microorganisms">
        <title>Osmotic Adaptation and Compatible Solute Biosynthesis of Phototrophic Bacteria as Revealed from Genome Analyses.</title>
        <authorList>
            <person name="Imhoff J.F."/>
            <person name="Rahn T."/>
            <person name="Kunzel S."/>
            <person name="Keller A."/>
            <person name="Neulinger S.C."/>
        </authorList>
    </citation>
    <scope>NUCLEOTIDE SEQUENCE</scope>
    <source>
        <strain evidence="1">DSM 9154</strain>
    </source>
</reference>
<evidence type="ECO:0000313" key="1">
    <source>
        <dbReference type="EMBL" id="MBK1695770.1"/>
    </source>
</evidence>
<dbReference type="PANTHER" id="PTHR37827">
    <property type="entry name" value="TUDOR DOMAIN-CONTAINING PROTEIN"/>
    <property type="match status" value="1"/>
</dbReference>
<organism evidence="1 2">
    <name type="scientific">Rhodovibrio salinarum</name>
    <dbReference type="NCBI Taxonomy" id="1087"/>
    <lineage>
        <taxon>Bacteria</taxon>
        <taxon>Pseudomonadati</taxon>
        <taxon>Pseudomonadota</taxon>
        <taxon>Alphaproteobacteria</taxon>
        <taxon>Rhodospirillales</taxon>
        <taxon>Rhodovibrionaceae</taxon>
        <taxon>Rhodovibrio</taxon>
    </lineage>
</organism>
<name>A0A934UYX1_9PROT</name>
<dbReference type="Gene3D" id="1.10.30.50">
    <property type="match status" value="1"/>
</dbReference>
<keyword evidence="2" id="KW-1185">Reference proteome</keyword>
<reference evidence="1" key="1">
    <citation type="submission" date="2017-08" db="EMBL/GenBank/DDBJ databases">
        <authorList>
            <person name="Imhoff J.F."/>
            <person name="Rahn T."/>
            <person name="Kuenzel S."/>
            <person name="Neulinger S.C."/>
        </authorList>
    </citation>
    <scope>NUCLEOTIDE SEQUENCE</scope>
    <source>
        <strain evidence="1">DSM 9154</strain>
    </source>
</reference>
<keyword evidence="1" id="KW-0378">Hydrolase</keyword>
<dbReference type="PANTHER" id="PTHR37827:SF1">
    <property type="entry name" value="HNH DOMAIN-CONTAINING PROTEIN"/>
    <property type="match status" value="1"/>
</dbReference>
<dbReference type="AlphaFoldDB" id="A0A934UYX1"/>
<protein>
    <submittedName>
        <fullName evidence="1">Restriction endonuclease</fullName>
    </submittedName>
</protein>
<keyword evidence="1" id="KW-0540">Nuclease</keyword>